<evidence type="ECO:0000256" key="2">
    <source>
        <dbReference type="ARBA" id="ARBA00022549"/>
    </source>
</evidence>
<evidence type="ECO:0000256" key="4">
    <source>
        <dbReference type="ARBA" id="ARBA00023239"/>
    </source>
</evidence>
<comment type="similarity">
    <text evidence="1">Belongs to the CpcE/RpcE/PecE family.</text>
</comment>
<dbReference type="SUPFAM" id="SSF48371">
    <property type="entry name" value="ARM repeat"/>
    <property type="match status" value="1"/>
</dbReference>
<keyword evidence="4" id="KW-0456">Lyase</keyword>
<keyword evidence="3" id="KW-0605">Phycobilisome</keyword>
<organism evidence="5 6">
    <name type="scientific">Cyanomargarita calcarea GSE-NOS-MK-12-04C</name>
    <dbReference type="NCBI Taxonomy" id="2839659"/>
    <lineage>
        <taxon>Bacteria</taxon>
        <taxon>Bacillati</taxon>
        <taxon>Cyanobacteriota</taxon>
        <taxon>Cyanophyceae</taxon>
        <taxon>Nostocales</taxon>
        <taxon>Cyanomargaritaceae</taxon>
        <taxon>Cyanomargarita</taxon>
    </lineage>
</organism>
<comment type="caution">
    <text evidence="5">The sequence shown here is derived from an EMBL/GenBank/DDBJ whole genome shotgun (WGS) entry which is preliminary data.</text>
</comment>
<dbReference type="Gene3D" id="1.25.10.10">
    <property type="entry name" value="Leucine-rich Repeat Variant"/>
    <property type="match status" value="1"/>
</dbReference>
<evidence type="ECO:0000313" key="5">
    <source>
        <dbReference type="EMBL" id="MBW4670437.1"/>
    </source>
</evidence>
<dbReference type="InterPro" id="IPR011989">
    <property type="entry name" value="ARM-like"/>
</dbReference>
<evidence type="ECO:0000256" key="1">
    <source>
        <dbReference type="ARBA" id="ARBA00009299"/>
    </source>
</evidence>
<proteinExistence type="inferred from homology"/>
<dbReference type="GO" id="GO:0030089">
    <property type="term" value="C:phycobilisome"/>
    <property type="evidence" value="ECO:0007669"/>
    <property type="project" value="UniProtKB-KW"/>
</dbReference>
<sequence length="357" mass="40921">MPIPSQIRKYISDILLNLSGTIFGDKLLLILNQYASKNNQKVNLVYRLALGGHEEAVNDVLQFLKSKHSYKETIEFIKKAVKYSNISKFLIQNLSLNFHGEVGIAEALNMLGYRDDYVDDTLNDYYHDKYYEDMAYEEFVKQEIQSIYSEITVLLSKLKNNSNYEAAINELINWLWCEDYSVNEYVAEELGKISDVYPAIEIKLLEEFKGKSSDEYVHVVSALGYLRKPSDNVITILISFLHNDENIFVRANAAKALSQLNICHDVVKSELLKSLKDVSLFDSSEPYIFPGNPYEEALYFNSQVFKALVQLSKTSDKVAPTLAQWIEENQDKEDIKCAVDALWEIVEGSPVKDKELQ</sequence>
<accession>A0A951UV44</accession>
<dbReference type="GO" id="GO:0016829">
    <property type="term" value="F:lyase activity"/>
    <property type="evidence" value="ECO:0007669"/>
    <property type="project" value="UniProtKB-KW"/>
</dbReference>
<dbReference type="EMBL" id="JAHHGZ010000031">
    <property type="protein sequence ID" value="MBW4670437.1"/>
    <property type="molecule type" value="Genomic_DNA"/>
</dbReference>
<protein>
    <submittedName>
        <fullName evidence="5">HEAT repeat domain-containing protein</fullName>
    </submittedName>
</protein>
<gene>
    <name evidence="5" type="ORF">KME60_24230</name>
</gene>
<reference evidence="5" key="2">
    <citation type="journal article" date="2022" name="Microbiol. Resour. Announc.">
        <title>Metagenome Sequencing to Explore Phylogenomics of Terrestrial Cyanobacteria.</title>
        <authorList>
            <person name="Ward R.D."/>
            <person name="Stajich J.E."/>
            <person name="Johansen J.R."/>
            <person name="Huntemann M."/>
            <person name="Clum A."/>
            <person name="Foster B."/>
            <person name="Foster B."/>
            <person name="Roux S."/>
            <person name="Palaniappan K."/>
            <person name="Varghese N."/>
            <person name="Mukherjee S."/>
            <person name="Reddy T.B.K."/>
            <person name="Daum C."/>
            <person name="Copeland A."/>
            <person name="Chen I.A."/>
            <person name="Ivanova N.N."/>
            <person name="Kyrpides N.C."/>
            <person name="Shapiro N."/>
            <person name="Eloe-Fadrosh E.A."/>
            <person name="Pietrasiak N."/>
        </authorList>
    </citation>
    <scope>NUCLEOTIDE SEQUENCE</scope>
    <source>
        <strain evidence="5">GSE-NOS-MK-12-04C</strain>
    </source>
</reference>
<dbReference type="InterPro" id="IPR016024">
    <property type="entry name" value="ARM-type_fold"/>
</dbReference>
<dbReference type="AlphaFoldDB" id="A0A951UV44"/>
<evidence type="ECO:0000313" key="6">
    <source>
        <dbReference type="Proteomes" id="UP000729701"/>
    </source>
</evidence>
<evidence type="ECO:0000256" key="3">
    <source>
        <dbReference type="ARBA" id="ARBA00022738"/>
    </source>
</evidence>
<dbReference type="Proteomes" id="UP000729701">
    <property type="component" value="Unassembled WGS sequence"/>
</dbReference>
<name>A0A951UV44_9CYAN</name>
<reference evidence="5" key="1">
    <citation type="submission" date="2021-05" db="EMBL/GenBank/DDBJ databases">
        <authorList>
            <person name="Pietrasiak N."/>
            <person name="Ward R."/>
            <person name="Stajich J.E."/>
            <person name="Kurbessoian T."/>
        </authorList>
    </citation>
    <scope>NUCLEOTIDE SEQUENCE</scope>
    <source>
        <strain evidence="5">GSE-NOS-MK-12-04C</strain>
    </source>
</reference>
<keyword evidence="2" id="KW-0042">Antenna complex</keyword>